<keyword evidence="2" id="KW-1185">Reference proteome</keyword>
<evidence type="ECO:0000313" key="3">
    <source>
        <dbReference type="WBParaSite" id="ACRNAN_scaffold12550.g31411.t1"/>
    </source>
</evidence>
<organism evidence="2 3">
    <name type="scientific">Acrobeloides nanus</name>
    <dbReference type="NCBI Taxonomy" id="290746"/>
    <lineage>
        <taxon>Eukaryota</taxon>
        <taxon>Metazoa</taxon>
        <taxon>Ecdysozoa</taxon>
        <taxon>Nematoda</taxon>
        <taxon>Chromadorea</taxon>
        <taxon>Rhabditida</taxon>
        <taxon>Tylenchina</taxon>
        <taxon>Cephalobomorpha</taxon>
        <taxon>Cephaloboidea</taxon>
        <taxon>Cephalobidae</taxon>
        <taxon>Acrobeloides</taxon>
    </lineage>
</organism>
<reference evidence="3" key="1">
    <citation type="submission" date="2022-11" db="UniProtKB">
        <authorList>
            <consortium name="WormBaseParasite"/>
        </authorList>
    </citation>
    <scope>IDENTIFICATION</scope>
</reference>
<evidence type="ECO:0000313" key="2">
    <source>
        <dbReference type="Proteomes" id="UP000887540"/>
    </source>
</evidence>
<sequence length="82" mass="9690">MSPFTNIHLNLHLYLFLWSKRVFTSRSTLTVLLLALLLFVCYVIGSIIKRDKLENTFELEDNYGEVEESKLNEHEKSSTNYY</sequence>
<protein>
    <submittedName>
        <fullName evidence="3">Uncharacterized protein</fullName>
    </submittedName>
</protein>
<proteinExistence type="predicted"/>
<dbReference type="Proteomes" id="UP000887540">
    <property type="component" value="Unplaced"/>
</dbReference>
<dbReference type="AlphaFoldDB" id="A0A914CN06"/>
<keyword evidence="1" id="KW-1133">Transmembrane helix</keyword>
<accession>A0A914CN06</accession>
<name>A0A914CN06_9BILA</name>
<keyword evidence="1" id="KW-0812">Transmembrane</keyword>
<evidence type="ECO:0000256" key="1">
    <source>
        <dbReference type="SAM" id="Phobius"/>
    </source>
</evidence>
<keyword evidence="1" id="KW-0472">Membrane</keyword>
<feature type="transmembrane region" description="Helical" evidence="1">
    <location>
        <begin position="27"/>
        <end position="48"/>
    </location>
</feature>
<dbReference type="WBParaSite" id="ACRNAN_scaffold12550.g31411.t1">
    <property type="protein sequence ID" value="ACRNAN_scaffold12550.g31411.t1"/>
    <property type="gene ID" value="ACRNAN_scaffold12550.g31411"/>
</dbReference>